<reference evidence="2 3" key="1">
    <citation type="journal article" date="2019" name="Nat. Med.">
        <title>A library of human gut bacterial isolates paired with longitudinal multiomics data enables mechanistic microbiome research.</title>
        <authorList>
            <person name="Poyet M."/>
            <person name="Groussin M."/>
            <person name="Gibbons S.M."/>
            <person name="Avila-Pacheco J."/>
            <person name="Jiang X."/>
            <person name="Kearney S.M."/>
            <person name="Perrotta A.R."/>
            <person name="Berdy B."/>
            <person name="Zhao S."/>
            <person name="Lieberman T.D."/>
            <person name="Swanson P.K."/>
            <person name="Smith M."/>
            <person name="Roesemann S."/>
            <person name="Alexander J.E."/>
            <person name="Rich S.A."/>
            <person name="Livny J."/>
            <person name="Vlamakis H."/>
            <person name="Clish C."/>
            <person name="Bullock K."/>
            <person name="Deik A."/>
            <person name="Scott J."/>
            <person name="Pierce K.A."/>
            <person name="Xavier R.J."/>
            <person name="Alm E.J."/>
        </authorList>
    </citation>
    <scope>NUCLEOTIDE SEQUENCE [LARGE SCALE GENOMIC DNA]</scope>
    <source>
        <strain evidence="2 3">BIOML-A1</strain>
    </source>
</reference>
<dbReference type="InterPro" id="IPR000510">
    <property type="entry name" value="Nase/OxRdtase_comp1"/>
</dbReference>
<dbReference type="EMBL" id="WNAF01000001">
    <property type="protein sequence ID" value="MTR75594.1"/>
    <property type="molecule type" value="Genomic_DNA"/>
</dbReference>
<comment type="caution">
    <text evidence="2">The sequence shown here is derived from an EMBL/GenBank/DDBJ whole genome shotgun (WGS) entry which is preliminary data.</text>
</comment>
<gene>
    <name evidence="2" type="ORF">GMD21_02625</name>
</gene>
<protein>
    <submittedName>
        <fullName evidence="2">Nitrogenase molybdenum-iron protein</fullName>
    </submittedName>
</protein>
<accession>A0A844KAQ3</accession>
<evidence type="ECO:0000259" key="1">
    <source>
        <dbReference type="Pfam" id="PF00148"/>
    </source>
</evidence>
<proteinExistence type="predicted"/>
<dbReference type="GO" id="GO:0016491">
    <property type="term" value="F:oxidoreductase activity"/>
    <property type="evidence" value="ECO:0007669"/>
    <property type="project" value="InterPro"/>
</dbReference>
<evidence type="ECO:0000313" key="3">
    <source>
        <dbReference type="Proteomes" id="UP000448177"/>
    </source>
</evidence>
<keyword evidence="3" id="KW-1185">Reference proteome</keyword>
<dbReference type="Proteomes" id="UP000448177">
    <property type="component" value="Unassembled WGS sequence"/>
</dbReference>
<dbReference type="Pfam" id="PF00148">
    <property type="entry name" value="Oxidored_nitro"/>
    <property type="match status" value="1"/>
</dbReference>
<organism evidence="2 3">
    <name type="scientific">Mediterraneibacter faecis</name>
    <dbReference type="NCBI Taxonomy" id="592978"/>
    <lineage>
        <taxon>Bacteria</taxon>
        <taxon>Bacillati</taxon>
        <taxon>Bacillota</taxon>
        <taxon>Clostridia</taxon>
        <taxon>Lachnospirales</taxon>
        <taxon>Lachnospiraceae</taxon>
        <taxon>Mediterraneibacter</taxon>
    </lineage>
</organism>
<name>A0A844KAQ3_9FIRM</name>
<sequence>MDKKEDVYVRGLWKGLTPFAPDQSGAASVFYELGGILVICDAGGCTGNVCGFDEPRWFGERSAIFSAGLRDMDAILGRDDRLVAKLTDAAEKIDANFAAVIGTPVPAVIATDYRALQRMCEKKTNLPILTVDTNGMELYDVGEEKAWLTLFKTFAGKDVASQKEASEEDDSSKKMKIGVLGLTPHDVSDLKIEEKFRKSENENTHYICYGMRAGIDKVKTAGSADKNLVVAPAALETAKYLEKEFGTPYEVGYPFVDELIPELGYERKKILIIHQQVIANAIRQEIRTRSDEQNTEVTVASWFMMKSELSEEGDLSLKEEMDYCKLVQNGNYDIVFADENMRGLVPGFKGTFVNIRHFAVSGKLQES</sequence>
<dbReference type="SUPFAM" id="SSF53807">
    <property type="entry name" value="Helical backbone' metal receptor"/>
    <property type="match status" value="1"/>
</dbReference>
<evidence type="ECO:0000313" key="2">
    <source>
        <dbReference type="EMBL" id="MTR75594.1"/>
    </source>
</evidence>
<dbReference type="Gene3D" id="3.40.50.1980">
    <property type="entry name" value="Nitrogenase molybdenum iron protein domain"/>
    <property type="match status" value="2"/>
</dbReference>
<feature type="domain" description="Nitrogenase/oxidoreductase component 1" evidence="1">
    <location>
        <begin position="25"/>
        <end position="251"/>
    </location>
</feature>
<dbReference type="AlphaFoldDB" id="A0A844KAQ3"/>